<dbReference type="Pfam" id="PF01551">
    <property type="entry name" value="Peptidase_M23"/>
    <property type="match status" value="1"/>
</dbReference>
<reference evidence="3 4" key="1">
    <citation type="submission" date="2011-09" db="EMBL/GenBank/DDBJ databases">
        <title>The draft genome of Treponema saccharophilum DSM 2985.</title>
        <authorList>
            <consortium name="US DOE Joint Genome Institute (JGI-PGF)"/>
            <person name="Lucas S."/>
            <person name="Copeland A."/>
            <person name="Lapidus A."/>
            <person name="Glavina del Rio T."/>
            <person name="Dalin E."/>
            <person name="Tice H."/>
            <person name="Bruce D."/>
            <person name="Goodwin L."/>
            <person name="Pitluck S."/>
            <person name="Peters L."/>
            <person name="Kyrpides N."/>
            <person name="Mavromatis K."/>
            <person name="Ivanova N."/>
            <person name="Markowitz V."/>
            <person name="Cheng J.-F."/>
            <person name="Hugenholtz P."/>
            <person name="Woyke T."/>
            <person name="Wu D."/>
            <person name="Gronow S."/>
            <person name="Wellnitz S."/>
            <person name="Brambilla E."/>
            <person name="Klenk H.-P."/>
            <person name="Eisen J.A."/>
        </authorList>
    </citation>
    <scope>NUCLEOTIDE SEQUENCE [LARGE SCALE GENOMIC DNA]</scope>
    <source>
        <strain evidence="3 4">DSM 2985</strain>
    </source>
</reference>
<dbReference type="eggNOG" id="COG0739">
    <property type="taxonomic scope" value="Bacteria"/>
</dbReference>
<accession>H7EIA7</accession>
<dbReference type="GO" id="GO:0004222">
    <property type="term" value="F:metalloendopeptidase activity"/>
    <property type="evidence" value="ECO:0007669"/>
    <property type="project" value="TreeGrafter"/>
</dbReference>
<gene>
    <name evidence="3" type="ORF">TresaDRAFT_2526</name>
</gene>
<dbReference type="PANTHER" id="PTHR21666">
    <property type="entry name" value="PEPTIDASE-RELATED"/>
    <property type="match status" value="1"/>
</dbReference>
<name>H7EIA7_9SPIR</name>
<dbReference type="InterPro" id="IPR016047">
    <property type="entry name" value="M23ase_b-sheet_dom"/>
</dbReference>
<evidence type="ECO:0000259" key="2">
    <source>
        <dbReference type="Pfam" id="PF01551"/>
    </source>
</evidence>
<dbReference type="InterPro" id="IPR011055">
    <property type="entry name" value="Dup_hybrid_motif"/>
</dbReference>
<comment type="caution">
    <text evidence="3">The sequence shown here is derived from an EMBL/GenBank/DDBJ whole genome shotgun (WGS) entry which is preliminary data.</text>
</comment>
<dbReference type="PANTHER" id="PTHR21666:SF285">
    <property type="entry name" value="M23 FAMILY METALLOPEPTIDASE"/>
    <property type="match status" value="1"/>
</dbReference>
<feature type="domain" description="M23ase beta-sheet core" evidence="2">
    <location>
        <begin position="238"/>
        <end position="333"/>
    </location>
</feature>
<dbReference type="SUPFAM" id="SSF51261">
    <property type="entry name" value="Duplicated hybrid motif"/>
    <property type="match status" value="1"/>
</dbReference>
<dbReference type="OrthoDB" id="305469at2"/>
<dbReference type="CDD" id="cd12797">
    <property type="entry name" value="M23_peptidase"/>
    <property type="match status" value="1"/>
</dbReference>
<keyword evidence="1" id="KW-0812">Transmembrane</keyword>
<dbReference type="STRING" id="907348.TresaDRAFT_2526"/>
<feature type="transmembrane region" description="Helical" evidence="1">
    <location>
        <begin position="63"/>
        <end position="83"/>
    </location>
</feature>
<keyword evidence="1" id="KW-1133">Transmembrane helix</keyword>
<evidence type="ECO:0000256" key="1">
    <source>
        <dbReference type="SAM" id="Phobius"/>
    </source>
</evidence>
<dbReference type="EMBL" id="AGRW01000035">
    <property type="protein sequence ID" value="EIC02677.1"/>
    <property type="molecule type" value="Genomic_DNA"/>
</dbReference>
<protein>
    <submittedName>
        <fullName evidence="3">Peptidase M23</fullName>
    </submittedName>
</protein>
<evidence type="ECO:0000313" key="3">
    <source>
        <dbReference type="EMBL" id="EIC02677.1"/>
    </source>
</evidence>
<dbReference type="AlphaFoldDB" id="H7EIA7"/>
<dbReference type="Proteomes" id="UP000003571">
    <property type="component" value="Unassembled WGS sequence"/>
</dbReference>
<dbReference type="RefSeq" id="WP_002702630.1">
    <property type="nucleotide sequence ID" value="NZ_AGRW01000035.1"/>
</dbReference>
<sequence length="345" mass="38331">MAKARHYKRLEKNAVSSLIGFVQRGFGLLGKGILKFFHACDSKLTIMVVPHSKGKVVNFQTNAFALVFGILLIIGIVASFIYFKRQDSGIRDELARATKENRELLASFDELRDENNNVLQSAKRFKSSLSQTLSLLGLNQFNQSKNVAKNSNSSSDLNSLFDTQETVSGTTKEVADMKQLSSYLESAIQPIEQIGKMLESQETLFTDIPNIWPIKGGIGHISQQFGQNRHPITGVWYIHKGLDISTYRQGDGIMATANGQVVTVAYDSGFGNYVIIKHKHGMYTRYCHMATIKVKKGQFVSQRDVIGTIGNTGLSTGPHLHYEIHIGSDVVDPAKYVNIKLTNQK</sequence>
<keyword evidence="4" id="KW-1185">Reference proteome</keyword>
<evidence type="ECO:0000313" key="4">
    <source>
        <dbReference type="Proteomes" id="UP000003571"/>
    </source>
</evidence>
<organism evidence="3 4">
    <name type="scientific">Treponema saccharophilum DSM 2985</name>
    <dbReference type="NCBI Taxonomy" id="907348"/>
    <lineage>
        <taxon>Bacteria</taxon>
        <taxon>Pseudomonadati</taxon>
        <taxon>Spirochaetota</taxon>
        <taxon>Spirochaetia</taxon>
        <taxon>Spirochaetales</taxon>
        <taxon>Treponemataceae</taxon>
        <taxon>Treponema</taxon>
    </lineage>
</organism>
<keyword evidence="1" id="KW-0472">Membrane</keyword>
<dbReference type="Gene3D" id="2.70.70.10">
    <property type="entry name" value="Glucose Permease (Domain IIA)"/>
    <property type="match status" value="1"/>
</dbReference>
<dbReference type="InterPro" id="IPR050570">
    <property type="entry name" value="Cell_wall_metabolism_enzyme"/>
</dbReference>
<proteinExistence type="predicted"/>
<dbReference type="PATRIC" id="fig|907348.3.peg.549"/>